<sequence>MLSFVRKTLLLGLAVVAGATASHAADPSAEPVRIGEINSYARLGAFTEPYRKGWELAVQQINAAGGVLGGRPLEVISRDDNASPADALRAAGELLNRHQVDLLAGTFLSNVGLAVSDFAAHNKVLFVAAEPLTDAMIWEKGNHYTFRLRPSTYMQTAMLVAQAKDLPVTRWATVAPNYEYGQSAVRVFKTLMSEARPDVEFVAEQWPALFKLDAGATVAALEAAQPEAIFNVTFSADLGKFVREGTTRGLFEGREVVSLLSGEPEYLEPLGAETPAGWLVTGYPVAQIDTPEHRAFVEAYQAAYGELPKMGSMVGYNTFVSIAAMLDAAGDTDTETMIAALEGLEVKTPLGPITWRESDHQSTMGAWVGRLEVKDGAGRMADWSYVPGEAVLPPASAVEALRPSGQ</sequence>
<dbReference type="InterPro" id="IPR028081">
    <property type="entry name" value="Leu-bd"/>
</dbReference>
<feature type="domain" description="Leucine-binding protein" evidence="6">
    <location>
        <begin position="45"/>
        <end position="376"/>
    </location>
</feature>
<evidence type="ECO:0000313" key="8">
    <source>
        <dbReference type="Proteomes" id="UP000217076"/>
    </source>
</evidence>
<accession>A0A1G7U3U0</accession>
<feature type="chain" id="PRO_5011701217" evidence="5">
    <location>
        <begin position="25"/>
        <end position="406"/>
    </location>
</feature>
<protein>
    <submittedName>
        <fullName evidence="7">Branched-chain amino acid transport system substrate-binding protein</fullName>
    </submittedName>
</protein>
<keyword evidence="3 5" id="KW-0732">Signal</keyword>
<dbReference type="SUPFAM" id="SSF53822">
    <property type="entry name" value="Periplasmic binding protein-like I"/>
    <property type="match status" value="1"/>
</dbReference>
<dbReference type="RefSeq" id="WP_092614078.1">
    <property type="nucleotide sequence ID" value="NZ_FNCV01000001.1"/>
</dbReference>
<dbReference type="PANTHER" id="PTHR30483">
    <property type="entry name" value="LEUCINE-SPECIFIC-BINDING PROTEIN"/>
    <property type="match status" value="1"/>
</dbReference>
<keyword evidence="8" id="KW-1185">Reference proteome</keyword>
<dbReference type="GO" id="GO:0006865">
    <property type="term" value="P:amino acid transport"/>
    <property type="evidence" value="ECO:0007669"/>
    <property type="project" value="UniProtKB-KW"/>
</dbReference>
<dbReference type="PRINTS" id="PR00337">
    <property type="entry name" value="LEUILEVALBP"/>
</dbReference>
<evidence type="ECO:0000256" key="4">
    <source>
        <dbReference type="ARBA" id="ARBA00022970"/>
    </source>
</evidence>
<keyword evidence="2" id="KW-0813">Transport</keyword>
<dbReference type="InterPro" id="IPR028082">
    <property type="entry name" value="Peripla_BP_I"/>
</dbReference>
<evidence type="ECO:0000256" key="5">
    <source>
        <dbReference type="SAM" id="SignalP"/>
    </source>
</evidence>
<dbReference type="InterPro" id="IPR000709">
    <property type="entry name" value="Leu_Ile_Val-bd"/>
</dbReference>
<dbReference type="EMBL" id="FNCV01000001">
    <property type="protein sequence ID" value="SDG42107.1"/>
    <property type="molecule type" value="Genomic_DNA"/>
</dbReference>
<reference evidence="8" key="1">
    <citation type="submission" date="2016-10" db="EMBL/GenBank/DDBJ databases">
        <authorList>
            <person name="Varghese N."/>
            <person name="Submissions S."/>
        </authorList>
    </citation>
    <scope>NUCLEOTIDE SEQUENCE [LARGE SCALE GENOMIC DNA]</scope>
    <source>
        <strain evidence="8">930I</strain>
    </source>
</reference>
<comment type="similarity">
    <text evidence="1">Belongs to the leucine-binding protein family.</text>
</comment>
<dbReference type="CDD" id="cd06330">
    <property type="entry name" value="PBP1_As_SBP-like"/>
    <property type="match status" value="1"/>
</dbReference>
<dbReference type="Pfam" id="PF13458">
    <property type="entry name" value="Peripla_BP_6"/>
    <property type="match status" value="1"/>
</dbReference>
<organism evidence="7 8">
    <name type="scientific">Roseospirillum parvum</name>
    <dbReference type="NCBI Taxonomy" id="83401"/>
    <lineage>
        <taxon>Bacteria</taxon>
        <taxon>Pseudomonadati</taxon>
        <taxon>Pseudomonadota</taxon>
        <taxon>Alphaproteobacteria</taxon>
        <taxon>Rhodospirillales</taxon>
        <taxon>Rhodospirillaceae</taxon>
        <taxon>Roseospirillum</taxon>
    </lineage>
</organism>
<evidence type="ECO:0000256" key="1">
    <source>
        <dbReference type="ARBA" id="ARBA00010062"/>
    </source>
</evidence>
<dbReference type="InterPro" id="IPR051010">
    <property type="entry name" value="BCAA_transport"/>
</dbReference>
<keyword evidence="4" id="KW-0029">Amino-acid transport</keyword>
<feature type="signal peptide" evidence="5">
    <location>
        <begin position="1"/>
        <end position="24"/>
    </location>
</feature>
<evidence type="ECO:0000259" key="6">
    <source>
        <dbReference type="Pfam" id="PF13458"/>
    </source>
</evidence>
<evidence type="ECO:0000313" key="7">
    <source>
        <dbReference type="EMBL" id="SDG42107.1"/>
    </source>
</evidence>
<dbReference type="Proteomes" id="UP000217076">
    <property type="component" value="Unassembled WGS sequence"/>
</dbReference>
<dbReference type="AlphaFoldDB" id="A0A1G7U3U0"/>
<name>A0A1G7U3U0_9PROT</name>
<evidence type="ECO:0000256" key="2">
    <source>
        <dbReference type="ARBA" id="ARBA00022448"/>
    </source>
</evidence>
<evidence type="ECO:0000256" key="3">
    <source>
        <dbReference type="ARBA" id="ARBA00022729"/>
    </source>
</evidence>
<dbReference type="Gene3D" id="3.40.50.2300">
    <property type="match status" value="2"/>
</dbReference>
<gene>
    <name evidence="7" type="ORF">SAMN05421742_101197</name>
</gene>
<dbReference type="OrthoDB" id="9783240at2"/>
<dbReference type="PANTHER" id="PTHR30483:SF37">
    <property type="entry name" value="ABC TRANSPORTER SUBSTRATE-BINDING PROTEIN"/>
    <property type="match status" value="1"/>
</dbReference>
<proteinExistence type="inferred from homology"/>
<dbReference type="STRING" id="83401.SAMN05421742_101197"/>